<evidence type="ECO:0000256" key="4">
    <source>
        <dbReference type="ARBA" id="ARBA00022679"/>
    </source>
</evidence>
<comment type="caution">
    <text evidence="11">The sequence shown here is derived from an EMBL/GenBank/DDBJ whole genome shotgun (WGS) entry which is preliminary data.</text>
</comment>
<keyword evidence="13" id="KW-1185">Reference proteome</keyword>
<proteinExistence type="inferred from homology"/>
<comment type="pathway">
    <text evidence="1">Carbohydrate acid metabolism.</text>
</comment>
<evidence type="ECO:0000256" key="5">
    <source>
        <dbReference type="ARBA" id="ARBA00022741"/>
    </source>
</evidence>
<dbReference type="InterPro" id="IPR027417">
    <property type="entry name" value="P-loop_NTPase"/>
</dbReference>
<accession>A0A839UUY3</accession>
<reference evidence="11 13" key="2">
    <citation type="submission" date="2020-08" db="EMBL/GenBank/DDBJ databases">
        <title>Genomic Encyclopedia of Type Strains, Phase III (KMG-III): the genomes of soil and plant-associated and newly described type strains.</title>
        <authorList>
            <person name="Whitman W."/>
        </authorList>
    </citation>
    <scope>NUCLEOTIDE SEQUENCE [LARGE SCALE GENOMIC DNA]</scope>
    <source>
        <strain evidence="11 13">CECT 8088</strain>
    </source>
</reference>
<comment type="catalytic activity">
    <reaction evidence="9 10">
        <text>D-gluconate + ATP = 6-phospho-D-gluconate + ADP + H(+)</text>
        <dbReference type="Rhea" id="RHEA:19433"/>
        <dbReference type="ChEBI" id="CHEBI:15378"/>
        <dbReference type="ChEBI" id="CHEBI:18391"/>
        <dbReference type="ChEBI" id="CHEBI:30616"/>
        <dbReference type="ChEBI" id="CHEBI:58759"/>
        <dbReference type="ChEBI" id="CHEBI:456216"/>
        <dbReference type="EC" id="2.7.1.12"/>
    </reaction>
</comment>
<comment type="similarity">
    <text evidence="2 10">Belongs to the gluconokinase GntK/GntV family.</text>
</comment>
<evidence type="ECO:0000313" key="12">
    <source>
        <dbReference type="EMBL" id="NVN29003.1"/>
    </source>
</evidence>
<dbReference type="GO" id="GO:0005524">
    <property type="term" value="F:ATP binding"/>
    <property type="evidence" value="ECO:0007669"/>
    <property type="project" value="UniProtKB-KW"/>
</dbReference>
<dbReference type="GO" id="GO:0019521">
    <property type="term" value="P:D-gluconate metabolic process"/>
    <property type="evidence" value="ECO:0007669"/>
    <property type="project" value="UniProtKB-KW"/>
</dbReference>
<dbReference type="SUPFAM" id="SSF52540">
    <property type="entry name" value="P-loop containing nucleoside triphosphate hydrolases"/>
    <property type="match status" value="1"/>
</dbReference>
<evidence type="ECO:0000256" key="3">
    <source>
        <dbReference type="ARBA" id="ARBA00012054"/>
    </source>
</evidence>
<dbReference type="PANTHER" id="PTHR43442">
    <property type="entry name" value="GLUCONOKINASE-RELATED"/>
    <property type="match status" value="1"/>
</dbReference>
<dbReference type="InterPro" id="IPR006001">
    <property type="entry name" value="Therm_gnt_kin"/>
</dbReference>
<evidence type="ECO:0000256" key="10">
    <source>
        <dbReference type="RuleBase" id="RU363066"/>
    </source>
</evidence>
<keyword evidence="5 10" id="KW-0547">Nucleotide-binding</keyword>
<dbReference type="EC" id="2.7.1.12" evidence="3 10"/>
<dbReference type="EMBL" id="JACHXV010000004">
    <property type="protein sequence ID" value="MBB3173586.1"/>
    <property type="molecule type" value="Genomic_DNA"/>
</dbReference>
<dbReference type="Gene3D" id="3.40.50.300">
    <property type="entry name" value="P-loop containing nucleotide triphosphate hydrolases"/>
    <property type="match status" value="1"/>
</dbReference>
<evidence type="ECO:0000256" key="2">
    <source>
        <dbReference type="ARBA" id="ARBA00008420"/>
    </source>
</evidence>
<dbReference type="RefSeq" id="WP_176621737.1">
    <property type="nucleotide sequence ID" value="NZ_JABXXQ010000008.1"/>
</dbReference>
<dbReference type="PANTHER" id="PTHR43442:SF3">
    <property type="entry name" value="GLUCONOKINASE-RELATED"/>
    <property type="match status" value="1"/>
</dbReference>
<keyword evidence="6 10" id="KW-0418">Kinase</keyword>
<sequence length="174" mass="19128">MPAQTLHPYVLVIMGVSGTGKTTLAKALQVRTGWAFQEGDELHPPENVAKMSAGIPLTDADRAPWLRLCGRWARERLAAGEGGILTCSALKRSYREIVGEGLQNLRFVYLRVSREVLEARLAARKGHYMPASLLQSQLDTLEVPTVDEPVWAVDATRPVDETAAIVMAHIRAED</sequence>
<evidence type="ECO:0000313" key="11">
    <source>
        <dbReference type="EMBL" id="MBB3173586.1"/>
    </source>
</evidence>
<name>A0A839UUY3_9PROT</name>
<dbReference type="AlphaFoldDB" id="A0A839UUY3"/>
<dbReference type="Pfam" id="PF13671">
    <property type="entry name" value="AAA_33"/>
    <property type="match status" value="1"/>
</dbReference>
<dbReference type="GO" id="GO:0046316">
    <property type="term" value="F:gluconokinase activity"/>
    <property type="evidence" value="ECO:0007669"/>
    <property type="project" value="UniProtKB-EC"/>
</dbReference>
<dbReference type="FunFam" id="3.40.50.300:FF:000522">
    <property type="entry name" value="Gluconokinase"/>
    <property type="match status" value="1"/>
</dbReference>
<organism evidence="11 13">
    <name type="scientific">Endobacter medicaginis</name>
    <dbReference type="NCBI Taxonomy" id="1181271"/>
    <lineage>
        <taxon>Bacteria</taxon>
        <taxon>Pseudomonadati</taxon>
        <taxon>Pseudomonadota</taxon>
        <taxon>Alphaproteobacteria</taxon>
        <taxon>Acetobacterales</taxon>
        <taxon>Acetobacteraceae</taxon>
        <taxon>Endobacter</taxon>
    </lineage>
</organism>
<keyword evidence="8" id="KW-0311">Gluconate utilization</keyword>
<evidence type="ECO:0000256" key="9">
    <source>
        <dbReference type="ARBA" id="ARBA00048090"/>
    </source>
</evidence>
<dbReference type="CDD" id="cd02021">
    <property type="entry name" value="GntK"/>
    <property type="match status" value="1"/>
</dbReference>
<keyword evidence="7 10" id="KW-0067">ATP-binding</keyword>
<evidence type="ECO:0000256" key="1">
    <source>
        <dbReference type="ARBA" id="ARBA00004761"/>
    </source>
</evidence>
<evidence type="ECO:0000256" key="8">
    <source>
        <dbReference type="ARBA" id="ARBA00023064"/>
    </source>
</evidence>
<evidence type="ECO:0000256" key="6">
    <source>
        <dbReference type="ARBA" id="ARBA00022777"/>
    </source>
</evidence>
<dbReference type="EMBL" id="JABXXQ010000008">
    <property type="protein sequence ID" value="NVN29003.1"/>
    <property type="molecule type" value="Genomic_DNA"/>
</dbReference>
<keyword evidence="4 10" id="KW-0808">Transferase</keyword>
<evidence type="ECO:0000313" key="13">
    <source>
        <dbReference type="Proteomes" id="UP000557688"/>
    </source>
</evidence>
<protein>
    <recommendedName>
        <fullName evidence="3 10">Gluconokinase</fullName>
        <ecNumber evidence="3 10">2.7.1.12</ecNumber>
    </recommendedName>
</protein>
<gene>
    <name evidence="11" type="ORF">FHR90_001409</name>
    <name evidence="12" type="ORF">HUK83_01390</name>
</gene>
<reference evidence="12 14" key="1">
    <citation type="submission" date="2020-06" db="EMBL/GenBank/DDBJ databases">
        <title>Description of novel acetic acid bacteria.</title>
        <authorList>
            <person name="Sombolestani A."/>
        </authorList>
    </citation>
    <scope>NUCLEOTIDE SEQUENCE [LARGE SCALE GENOMIC DNA]</scope>
    <source>
        <strain evidence="12 14">LMG 26838</strain>
    </source>
</reference>
<evidence type="ECO:0000313" key="14">
    <source>
        <dbReference type="Proteomes" id="UP000565205"/>
    </source>
</evidence>
<dbReference type="Proteomes" id="UP000557688">
    <property type="component" value="Unassembled WGS sequence"/>
</dbReference>
<dbReference type="NCBIfam" id="TIGR01313">
    <property type="entry name" value="therm_gnt_kin"/>
    <property type="match status" value="1"/>
</dbReference>
<dbReference type="Proteomes" id="UP000565205">
    <property type="component" value="Unassembled WGS sequence"/>
</dbReference>
<dbReference type="GO" id="GO:0005737">
    <property type="term" value="C:cytoplasm"/>
    <property type="evidence" value="ECO:0007669"/>
    <property type="project" value="TreeGrafter"/>
</dbReference>
<evidence type="ECO:0000256" key="7">
    <source>
        <dbReference type="ARBA" id="ARBA00022840"/>
    </source>
</evidence>